<dbReference type="AlphaFoldDB" id="A0A511QYR3"/>
<evidence type="ECO:0000313" key="1">
    <source>
        <dbReference type="EMBL" id="GEM82531.1"/>
    </source>
</evidence>
<accession>A0A511QYR3</accession>
<dbReference type="Pfam" id="PF05635">
    <property type="entry name" value="23S_rRNA_IVP"/>
    <property type="match status" value="1"/>
</dbReference>
<reference evidence="1 2" key="1">
    <citation type="submission" date="2019-07" db="EMBL/GenBank/DDBJ databases">
        <title>Whole genome shotgun sequence of Meiothermus hypogaeus NBRC 106114.</title>
        <authorList>
            <person name="Hosoyama A."/>
            <person name="Uohara A."/>
            <person name="Ohji S."/>
            <person name="Ichikawa N."/>
        </authorList>
    </citation>
    <scope>NUCLEOTIDE SEQUENCE [LARGE SCALE GENOMIC DNA]</scope>
    <source>
        <strain evidence="1 2">NBRC 106114</strain>
    </source>
</reference>
<dbReference type="Proteomes" id="UP000321197">
    <property type="component" value="Unassembled WGS sequence"/>
</dbReference>
<dbReference type="PANTHER" id="PTHR38471:SF2">
    <property type="entry name" value="FOUR HELIX BUNDLE PROTEIN"/>
    <property type="match status" value="1"/>
</dbReference>
<name>A0A511QYR3_9DEIN</name>
<gene>
    <name evidence="1" type="ORF">MHY01S_06970</name>
</gene>
<proteinExistence type="predicted"/>
<dbReference type="EMBL" id="BJXL01000014">
    <property type="protein sequence ID" value="GEM82531.1"/>
    <property type="molecule type" value="Genomic_DNA"/>
</dbReference>
<dbReference type="Gene3D" id="1.20.1440.60">
    <property type="entry name" value="23S rRNA-intervening sequence"/>
    <property type="match status" value="1"/>
</dbReference>
<dbReference type="InterPro" id="IPR036583">
    <property type="entry name" value="23S_rRNA_IVS_sf"/>
</dbReference>
<evidence type="ECO:0008006" key="3">
    <source>
        <dbReference type="Google" id="ProtNLM"/>
    </source>
</evidence>
<dbReference type="NCBIfam" id="TIGR02436">
    <property type="entry name" value="four helix bundle protein"/>
    <property type="match status" value="1"/>
</dbReference>
<organism evidence="1 2">
    <name type="scientific">Meiothermus hypogaeus NBRC 106114</name>
    <dbReference type="NCBI Taxonomy" id="1227553"/>
    <lineage>
        <taxon>Bacteria</taxon>
        <taxon>Thermotogati</taxon>
        <taxon>Deinococcota</taxon>
        <taxon>Deinococci</taxon>
        <taxon>Thermales</taxon>
        <taxon>Thermaceae</taxon>
        <taxon>Meiothermus</taxon>
    </lineage>
</organism>
<dbReference type="CDD" id="cd16377">
    <property type="entry name" value="23S_rRNA_IVP_like"/>
    <property type="match status" value="1"/>
</dbReference>
<comment type="caution">
    <text evidence="1">The sequence shown here is derived from an EMBL/GenBank/DDBJ whole genome shotgun (WGS) entry which is preliminary data.</text>
</comment>
<dbReference type="SUPFAM" id="SSF158446">
    <property type="entry name" value="IVS-encoded protein-like"/>
    <property type="match status" value="1"/>
</dbReference>
<sequence length="143" mass="15938">MDKQRKARPLSSNGFFGFEQLEVYHLSVALSVQVYQLSEAFPEKERFGLTSQLRRAANSIALNIAEGKGRSSDKDFCRFLYQARGSLLETVCSLHLAVELGFLQQAAVQPLYDQASTLNGKLNALLKSLDTNFNRTLTIDHGP</sequence>
<dbReference type="OrthoDB" id="160990at2"/>
<evidence type="ECO:0000313" key="2">
    <source>
        <dbReference type="Proteomes" id="UP000321197"/>
    </source>
</evidence>
<dbReference type="PANTHER" id="PTHR38471">
    <property type="entry name" value="FOUR HELIX BUNDLE PROTEIN"/>
    <property type="match status" value="1"/>
</dbReference>
<dbReference type="InterPro" id="IPR012657">
    <property type="entry name" value="23S_rRNA-intervening_sequence"/>
</dbReference>
<dbReference type="RefSeq" id="WP_119339844.1">
    <property type="nucleotide sequence ID" value="NZ_BJXL01000014.1"/>
</dbReference>
<protein>
    <recommendedName>
        <fullName evidence="3">Four helix bundle protein</fullName>
    </recommendedName>
</protein>